<evidence type="ECO:0000256" key="11">
    <source>
        <dbReference type="ARBA" id="ARBA00023317"/>
    </source>
</evidence>
<dbReference type="NCBIfam" id="TIGR00163">
    <property type="entry name" value="PS_decarb"/>
    <property type="match status" value="1"/>
</dbReference>
<sequence length="259" mass="29547">MKKYVYQTLIELTNKRWSSMILQRFVQSSISKKLIPAYIKLYKISQSDIKKNLTQFTSLHDFFIRELKIDARSVHTEEEMVVSPVDGVIEHSGNITQSLKMIVKNKEYSVEEMLGSPEKARQYENGTFIVIYLSPAHYHRIHSPLSADVVANHTLGKHSYPVNEAGLKYGRAVLSKNFRKIIELRKGSKNVAMAMIGAMWVNSIEVTNDRSKWRKGEEVAYFSFGSTVVLLFEKGQFIPMLPKGDRAIQMGQAIGKLSK</sequence>
<dbReference type="InterPro" id="IPR033177">
    <property type="entry name" value="PSD-B"/>
</dbReference>
<evidence type="ECO:0000256" key="12">
    <source>
        <dbReference type="ARBA" id="ARBA00024326"/>
    </source>
</evidence>
<keyword evidence="6" id="KW-0443">Lipid metabolism</keyword>
<evidence type="ECO:0000313" key="13">
    <source>
        <dbReference type="EMBL" id="MEI5905760.1"/>
    </source>
</evidence>
<keyword evidence="7" id="KW-0865">Zymogen</keyword>
<evidence type="ECO:0000256" key="9">
    <source>
        <dbReference type="ARBA" id="ARBA00023239"/>
    </source>
</evidence>
<dbReference type="RefSeq" id="WP_336585168.1">
    <property type="nucleotide sequence ID" value="NZ_JBBAXC010000001.1"/>
</dbReference>
<evidence type="ECO:0000256" key="2">
    <source>
        <dbReference type="ARBA" id="ARBA00005189"/>
    </source>
</evidence>
<evidence type="ECO:0000256" key="3">
    <source>
        <dbReference type="ARBA" id="ARBA00012243"/>
    </source>
</evidence>
<evidence type="ECO:0000256" key="8">
    <source>
        <dbReference type="ARBA" id="ARBA00023209"/>
    </source>
</evidence>
<keyword evidence="4" id="KW-0444">Lipid biosynthesis</keyword>
<evidence type="ECO:0000256" key="6">
    <source>
        <dbReference type="ARBA" id="ARBA00023098"/>
    </source>
</evidence>
<name>A0ABU8H8Z8_9BACI</name>
<evidence type="ECO:0000256" key="10">
    <source>
        <dbReference type="ARBA" id="ARBA00023264"/>
    </source>
</evidence>
<dbReference type="InterPro" id="IPR003817">
    <property type="entry name" value="PS_Dcarbxylase"/>
</dbReference>
<dbReference type="EMBL" id="JBBAXC010000001">
    <property type="protein sequence ID" value="MEI5905760.1"/>
    <property type="molecule type" value="Genomic_DNA"/>
</dbReference>
<reference evidence="13 14" key="1">
    <citation type="journal article" date="2018" name="J. Microbiol.">
        <title>Bacillus spongiae sp. nov., isolated from sponge of Jeju Island.</title>
        <authorList>
            <person name="Lee G.E."/>
            <person name="Im W.T."/>
            <person name="Park J.S."/>
        </authorList>
    </citation>
    <scope>NUCLEOTIDE SEQUENCE [LARGE SCALE GENOMIC DNA]</scope>
    <source>
        <strain evidence="13 14">135PIL107-10</strain>
    </source>
</reference>
<comment type="cofactor">
    <cofactor evidence="1">
        <name>pyruvate</name>
        <dbReference type="ChEBI" id="CHEBI:15361"/>
    </cofactor>
</comment>
<keyword evidence="9 13" id="KW-0456">Lyase</keyword>
<comment type="caution">
    <text evidence="13">The sequence shown here is derived from an EMBL/GenBank/DDBJ whole genome shotgun (WGS) entry which is preliminary data.</text>
</comment>
<keyword evidence="5" id="KW-0210">Decarboxylase</keyword>
<comment type="pathway">
    <text evidence="12">Phospholipid metabolism; phosphatidylethanolamine biosynthesis.</text>
</comment>
<evidence type="ECO:0000256" key="4">
    <source>
        <dbReference type="ARBA" id="ARBA00022516"/>
    </source>
</evidence>
<keyword evidence="11" id="KW-0670">Pyruvate</keyword>
<evidence type="ECO:0000256" key="5">
    <source>
        <dbReference type="ARBA" id="ARBA00022793"/>
    </source>
</evidence>
<dbReference type="PANTHER" id="PTHR10067:SF6">
    <property type="entry name" value="PHOSPHATIDYLSERINE DECARBOXYLASE PROENZYME, MITOCHONDRIAL"/>
    <property type="match status" value="1"/>
</dbReference>
<evidence type="ECO:0000256" key="7">
    <source>
        <dbReference type="ARBA" id="ARBA00023145"/>
    </source>
</evidence>
<proteinExistence type="predicted"/>
<dbReference type="GO" id="GO:0004609">
    <property type="term" value="F:phosphatidylserine decarboxylase activity"/>
    <property type="evidence" value="ECO:0007669"/>
    <property type="project" value="UniProtKB-EC"/>
</dbReference>
<dbReference type="EC" id="4.1.1.65" evidence="3"/>
<dbReference type="Pfam" id="PF02666">
    <property type="entry name" value="PS_Dcarbxylase"/>
    <property type="match status" value="1"/>
</dbReference>
<keyword evidence="10" id="KW-1208">Phospholipid metabolism</keyword>
<dbReference type="NCBIfam" id="NF002853">
    <property type="entry name" value="PRK03140.1"/>
    <property type="match status" value="1"/>
</dbReference>
<evidence type="ECO:0000313" key="14">
    <source>
        <dbReference type="Proteomes" id="UP001312865"/>
    </source>
</evidence>
<keyword evidence="14" id="KW-1185">Reference proteome</keyword>
<accession>A0ABU8H8Z8</accession>
<dbReference type="PANTHER" id="PTHR10067">
    <property type="entry name" value="PHOSPHATIDYLSERINE DECARBOXYLASE"/>
    <property type="match status" value="1"/>
</dbReference>
<evidence type="ECO:0000256" key="1">
    <source>
        <dbReference type="ARBA" id="ARBA00001928"/>
    </source>
</evidence>
<keyword evidence="8" id="KW-0594">Phospholipid biosynthesis</keyword>
<comment type="pathway">
    <text evidence="2">Lipid metabolism.</text>
</comment>
<dbReference type="Proteomes" id="UP001312865">
    <property type="component" value="Unassembled WGS sequence"/>
</dbReference>
<protein>
    <recommendedName>
        <fullName evidence="3">phosphatidylserine decarboxylase</fullName>
        <ecNumber evidence="3">4.1.1.65</ecNumber>
    </recommendedName>
</protein>
<gene>
    <name evidence="13" type="ORF">WAK64_01605</name>
</gene>
<organism evidence="13 14">
    <name type="scientific">Bacillus spongiae</name>
    <dbReference type="NCBI Taxonomy" id="2683610"/>
    <lineage>
        <taxon>Bacteria</taxon>
        <taxon>Bacillati</taxon>
        <taxon>Bacillota</taxon>
        <taxon>Bacilli</taxon>
        <taxon>Bacillales</taxon>
        <taxon>Bacillaceae</taxon>
        <taxon>Bacillus</taxon>
    </lineage>
</organism>